<name>A0A6J7VQD2_9CAUD</name>
<evidence type="ECO:0000313" key="2">
    <source>
        <dbReference type="EMBL" id="CAB5079553.1"/>
    </source>
</evidence>
<gene>
    <name evidence="2" type="ORF">UFOVP143_24</name>
</gene>
<dbReference type="Gene3D" id="1.10.287.1490">
    <property type="match status" value="1"/>
</dbReference>
<dbReference type="SUPFAM" id="SSF161270">
    <property type="entry name" value="PspA lactotransferrin-binding region"/>
    <property type="match status" value="1"/>
</dbReference>
<sequence>MHLASLTDQELVSYFRTTRNDFTTTTLEAELAERLAAAIETTPDEIRDLENAVSELEGKLEDAQKEARDLEEENGTLEDQIYDLKNEAQRLQDEIEKLKNPEYVR</sequence>
<proteinExistence type="predicted"/>
<reference evidence="2" key="1">
    <citation type="submission" date="2020-05" db="EMBL/GenBank/DDBJ databases">
        <authorList>
            <person name="Chiriac C."/>
            <person name="Salcher M."/>
            <person name="Ghai R."/>
            <person name="Kavagutti S V."/>
        </authorList>
    </citation>
    <scope>NUCLEOTIDE SEQUENCE</scope>
</reference>
<evidence type="ECO:0000256" key="1">
    <source>
        <dbReference type="SAM" id="Coils"/>
    </source>
</evidence>
<organism evidence="2">
    <name type="scientific">uncultured Caudovirales phage</name>
    <dbReference type="NCBI Taxonomy" id="2100421"/>
    <lineage>
        <taxon>Viruses</taxon>
        <taxon>Duplodnaviria</taxon>
        <taxon>Heunggongvirae</taxon>
        <taxon>Uroviricota</taxon>
        <taxon>Caudoviricetes</taxon>
        <taxon>Peduoviridae</taxon>
        <taxon>Maltschvirus</taxon>
        <taxon>Maltschvirus maltsch</taxon>
    </lineage>
</organism>
<dbReference type="EMBL" id="LR798191">
    <property type="protein sequence ID" value="CAB5079553.1"/>
    <property type="molecule type" value="Genomic_DNA"/>
</dbReference>
<keyword evidence="1" id="KW-0175">Coiled coil</keyword>
<accession>A0A6J7VQD2</accession>
<protein>
    <submittedName>
        <fullName evidence="2">Uncharacterized protein</fullName>
    </submittedName>
</protein>
<feature type="coiled-coil region" evidence="1">
    <location>
        <begin position="46"/>
        <end position="101"/>
    </location>
</feature>